<dbReference type="InterPro" id="IPR004638">
    <property type="entry name" value="EmrB-like"/>
</dbReference>
<dbReference type="Proteomes" id="UP000246073">
    <property type="component" value="Unassembled WGS sequence"/>
</dbReference>
<dbReference type="PROSITE" id="PS50850">
    <property type="entry name" value="MFS"/>
    <property type="match status" value="1"/>
</dbReference>
<feature type="transmembrane region" description="Helical" evidence="8">
    <location>
        <begin position="245"/>
        <end position="264"/>
    </location>
</feature>
<evidence type="ECO:0000256" key="8">
    <source>
        <dbReference type="SAM" id="Phobius"/>
    </source>
</evidence>
<proteinExistence type="inferred from homology"/>
<dbReference type="SUPFAM" id="SSF103473">
    <property type="entry name" value="MFS general substrate transporter"/>
    <property type="match status" value="1"/>
</dbReference>
<feature type="transmembrane region" description="Helical" evidence="8">
    <location>
        <begin position="423"/>
        <end position="446"/>
    </location>
</feature>
<dbReference type="Gene3D" id="1.20.1720.10">
    <property type="entry name" value="Multidrug resistance protein D"/>
    <property type="match status" value="1"/>
</dbReference>
<feature type="domain" description="Major facilitator superfamily (MFS) profile" evidence="9">
    <location>
        <begin position="28"/>
        <end position="484"/>
    </location>
</feature>
<dbReference type="Gene3D" id="1.20.1250.20">
    <property type="entry name" value="MFS general substrate transporter like domains"/>
    <property type="match status" value="1"/>
</dbReference>
<feature type="transmembrane region" description="Helical" evidence="8">
    <location>
        <begin position="285"/>
        <end position="307"/>
    </location>
</feature>
<comment type="subcellular location">
    <subcellularLocation>
        <location evidence="1">Cell membrane</location>
        <topology evidence="1">Multi-pass membrane protein</topology>
    </subcellularLocation>
</comment>
<evidence type="ECO:0000256" key="2">
    <source>
        <dbReference type="ARBA" id="ARBA00008537"/>
    </source>
</evidence>
<name>A0A2P9HE47_9HYPH</name>
<feature type="transmembrane region" description="Helical" evidence="8">
    <location>
        <begin position="180"/>
        <end position="198"/>
    </location>
</feature>
<evidence type="ECO:0000256" key="3">
    <source>
        <dbReference type="ARBA" id="ARBA00022448"/>
    </source>
</evidence>
<dbReference type="RefSeq" id="WP_244597076.1">
    <property type="nucleotide sequence ID" value="NZ_OOFM01000002.1"/>
</dbReference>
<feature type="transmembrane region" description="Helical" evidence="8">
    <location>
        <begin position="319"/>
        <end position="340"/>
    </location>
</feature>
<feature type="transmembrane region" description="Helical" evidence="8">
    <location>
        <begin position="210"/>
        <end position="233"/>
    </location>
</feature>
<evidence type="ECO:0000256" key="1">
    <source>
        <dbReference type="ARBA" id="ARBA00004651"/>
    </source>
</evidence>
<keyword evidence="3" id="KW-0813">Transport</keyword>
<evidence type="ECO:0000256" key="6">
    <source>
        <dbReference type="ARBA" id="ARBA00022989"/>
    </source>
</evidence>
<gene>
    <name evidence="10" type="ORF">OHAE_5445</name>
</gene>
<evidence type="ECO:0000256" key="7">
    <source>
        <dbReference type="ARBA" id="ARBA00023136"/>
    </source>
</evidence>
<accession>A0A2P9HE47</accession>
<dbReference type="EMBL" id="OOFM01000002">
    <property type="protein sequence ID" value="SPL62377.1"/>
    <property type="molecule type" value="Genomic_DNA"/>
</dbReference>
<organism evidence="10 11">
    <name type="scientific">Ochrobactrum soli</name>
    <dbReference type="NCBI Taxonomy" id="2448455"/>
    <lineage>
        <taxon>Bacteria</taxon>
        <taxon>Pseudomonadati</taxon>
        <taxon>Pseudomonadota</taxon>
        <taxon>Alphaproteobacteria</taxon>
        <taxon>Hyphomicrobiales</taxon>
        <taxon>Brucellaceae</taxon>
        <taxon>Brucella/Ochrobactrum group</taxon>
        <taxon>Ochrobactrum</taxon>
    </lineage>
</organism>
<dbReference type="NCBIfam" id="TIGR00711">
    <property type="entry name" value="efflux_EmrB"/>
    <property type="match status" value="1"/>
</dbReference>
<dbReference type="PANTHER" id="PTHR42718">
    <property type="entry name" value="MAJOR FACILITATOR SUPERFAMILY MULTIDRUG TRANSPORTER MFSC"/>
    <property type="match status" value="1"/>
</dbReference>
<dbReference type="PANTHER" id="PTHR42718:SF9">
    <property type="entry name" value="MAJOR FACILITATOR SUPERFAMILY MULTIDRUG TRANSPORTER MFSC"/>
    <property type="match status" value="1"/>
</dbReference>
<feature type="transmembrane region" description="Helical" evidence="8">
    <location>
        <begin position="97"/>
        <end position="120"/>
    </location>
</feature>
<feature type="transmembrane region" description="Helical" evidence="8">
    <location>
        <begin position="461"/>
        <end position="479"/>
    </location>
</feature>
<evidence type="ECO:0000259" key="9">
    <source>
        <dbReference type="PROSITE" id="PS50850"/>
    </source>
</evidence>
<feature type="transmembrane region" description="Helical" evidence="8">
    <location>
        <begin position="152"/>
        <end position="174"/>
    </location>
</feature>
<feature type="transmembrane region" description="Helical" evidence="8">
    <location>
        <begin position="376"/>
        <end position="402"/>
    </location>
</feature>
<dbReference type="InterPro" id="IPR036259">
    <property type="entry name" value="MFS_trans_sf"/>
</dbReference>
<dbReference type="PRINTS" id="PR01036">
    <property type="entry name" value="TCRTETB"/>
</dbReference>
<evidence type="ECO:0000313" key="10">
    <source>
        <dbReference type="EMBL" id="SPL62377.1"/>
    </source>
</evidence>
<keyword evidence="4" id="KW-1003">Cell membrane</keyword>
<dbReference type="GO" id="GO:0005886">
    <property type="term" value="C:plasma membrane"/>
    <property type="evidence" value="ECO:0007669"/>
    <property type="project" value="UniProtKB-SubCell"/>
</dbReference>
<dbReference type="InterPro" id="IPR011701">
    <property type="entry name" value="MFS"/>
</dbReference>
<dbReference type="AlphaFoldDB" id="A0A2P9HE47"/>
<keyword evidence="5 8" id="KW-0812">Transmembrane</keyword>
<feature type="transmembrane region" description="Helical" evidence="8">
    <location>
        <begin position="126"/>
        <end position="145"/>
    </location>
</feature>
<evidence type="ECO:0000256" key="5">
    <source>
        <dbReference type="ARBA" id="ARBA00022692"/>
    </source>
</evidence>
<evidence type="ECO:0000313" key="11">
    <source>
        <dbReference type="Proteomes" id="UP000246073"/>
    </source>
</evidence>
<dbReference type="GO" id="GO:0022857">
    <property type="term" value="F:transmembrane transporter activity"/>
    <property type="evidence" value="ECO:0007669"/>
    <property type="project" value="InterPro"/>
</dbReference>
<comment type="similarity">
    <text evidence="2">Belongs to the major facilitator superfamily. EmrB family.</text>
</comment>
<reference evidence="11" key="1">
    <citation type="submission" date="2017-12" db="EMBL/GenBank/DDBJ databases">
        <authorList>
            <person name="Diaz M."/>
        </authorList>
    </citation>
    <scope>NUCLEOTIDE SEQUENCE [LARGE SCALE GENOMIC DNA]</scope>
    <source>
        <strain evidence="11">FI11154</strain>
    </source>
</reference>
<evidence type="ECO:0000256" key="4">
    <source>
        <dbReference type="ARBA" id="ARBA00022475"/>
    </source>
</evidence>
<sequence>MADFTMPIAVDVPMNAARERIAPEALIAIVALFASTFTVILNEMMMAVALPRVMVDLEITASTGQWLTTGYMLTMAVVIPATGFLTERFRMRTVYTIAMTLFATGTLIATAAPGFSVLLIGRIVQAVGAAIVTPLAFTAVTALVPQSGRGHMMALLTITTSAAPAFGPAIAGSILSVASWRWLFIAILPIAVVCLVVGNRMIRLPSTPRIAKVDVFSVLLSAVGFAGVVYGLASFGEGTDEHAVVSPWLVMATGVIFVALFAARQINLQKYNRALLDMRPFRDRTFATASLLAVLFMTAATGMMTLMPVMLQTSYGLSLLQTGLFMLPGGLTITIVSAVVGQFYDRIGPRPLMIIGTIIDAAGLYFLSTLAPGTPIAALLATYMFIIVGQACLYTPTLAASLGSLNKQLLPHGSAIMNTIQQVTGAAGIAIVFSVMTAASTGYVAGGETVGPAIAHGAQQAYLLVCALVVIGFFTALAMPKTTTTAGNGGSLAVH</sequence>
<feature type="transmembrane region" description="Helical" evidence="8">
    <location>
        <begin position="66"/>
        <end position="85"/>
    </location>
</feature>
<dbReference type="InterPro" id="IPR020846">
    <property type="entry name" value="MFS_dom"/>
</dbReference>
<keyword evidence="6 8" id="KW-1133">Transmembrane helix</keyword>
<dbReference type="Pfam" id="PF07690">
    <property type="entry name" value="MFS_1"/>
    <property type="match status" value="1"/>
</dbReference>
<feature type="transmembrane region" description="Helical" evidence="8">
    <location>
        <begin position="352"/>
        <end position="370"/>
    </location>
</feature>
<keyword evidence="7 8" id="KW-0472">Membrane</keyword>
<feature type="transmembrane region" description="Helical" evidence="8">
    <location>
        <begin position="25"/>
        <end position="46"/>
    </location>
</feature>
<protein>
    <submittedName>
        <fullName evidence="10">Drug resistance transporter EmrB/QacA subfamily</fullName>
    </submittedName>
</protein>